<dbReference type="OrthoDB" id="7478151at2"/>
<evidence type="ECO:0000313" key="2">
    <source>
        <dbReference type="EMBL" id="KMO35623.1"/>
    </source>
</evidence>
<comment type="caution">
    <text evidence="2">The sequence shown here is derived from an EMBL/GenBank/DDBJ whole genome shotgun (WGS) entry which is preliminary data.</text>
</comment>
<dbReference type="PATRIC" id="fig|270351.6.peg.7311"/>
<dbReference type="AlphaFoldDB" id="A0A0J6SQI3"/>
<proteinExistence type="predicted"/>
<accession>A0A0J6SQI3</accession>
<dbReference type="EMBL" id="LABX01000084">
    <property type="protein sequence ID" value="KMO35623.1"/>
    <property type="molecule type" value="Genomic_DNA"/>
</dbReference>
<evidence type="ECO:0000313" key="3">
    <source>
        <dbReference type="Proteomes" id="UP000035929"/>
    </source>
</evidence>
<feature type="transmembrane region" description="Helical" evidence="1">
    <location>
        <begin position="41"/>
        <end position="59"/>
    </location>
</feature>
<dbReference type="Pfam" id="PF23987">
    <property type="entry name" value="Phage_holin_10"/>
    <property type="match status" value="1"/>
</dbReference>
<keyword evidence="1" id="KW-0812">Transmembrane</keyword>
<gene>
    <name evidence="2" type="ORF">VP06_11885</name>
</gene>
<sequence length="100" mass="10173">MNAIQVASAFRALLIFFGGILVARGWLTAEQVSYLTDIGTLTAVVGGAMAIGSFAYGVWVRRPAGLLASAASLPEVDRITVAPSAAPLADAVPSPKVTAS</sequence>
<organism evidence="2 3">
    <name type="scientific">Methylobacterium aquaticum</name>
    <dbReference type="NCBI Taxonomy" id="270351"/>
    <lineage>
        <taxon>Bacteria</taxon>
        <taxon>Pseudomonadati</taxon>
        <taxon>Pseudomonadota</taxon>
        <taxon>Alphaproteobacteria</taxon>
        <taxon>Hyphomicrobiales</taxon>
        <taxon>Methylobacteriaceae</taxon>
        <taxon>Methylobacterium</taxon>
    </lineage>
</organism>
<evidence type="ECO:0000256" key="1">
    <source>
        <dbReference type="SAM" id="Phobius"/>
    </source>
</evidence>
<name>A0A0J6SQI3_9HYPH</name>
<feature type="transmembrane region" description="Helical" evidence="1">
    <location>
        <begin position="12"/>
        <end position="29"/>
    </location>
</feature>
<reference evidence="2 3" key="1">
    <citation type="submission" date="2015-03" db="EMBL/GenBank/DDBJ databases">
        <title>Genome sequencing of Methylobacterium aquaticum DSM16371 type strain.</title>
        <authorList>
            <person name="Chaudhry V."/>
            <person name="Patil P.B."/>
        </authorList>
    </citation>
    <scope>NUCLEOTIDE SEQUENCE [LARGE SCALE GENOMIC DNA]</scope>
    <source>
        <strain evidence="2 3">DSM 16371</strain>
    </source>
</reference>
<protein>
    <submittedName>
        <fullName evidence="2">Uncharacterized protein</fullName>
    </submittedName>
</protein>
<dbReference type="RefSeq" id="WP_048463976.1">
    <property type="nucleotide sequence ID" value="NZ_LABX01000084.1"/>
</dbReference>
<keyword evidence="1" id="KW-0472">Membrane</keyword>
<keyword evidence="1" id="KW-1133">Transmembrane helix</keyword>
<dbReference type="InterPro" id="IPR058159">
    <property type="entry name" value="Phage_holin_10"/>
</dbReference>
<dbReference type="Proteomes" id="UP000035929">
    <property type="component" value="Unassembled WGS sequence"/>
</dbReference>